<name>A0AC61L145_9EURY</name>
<accession>A0AC61L145</accession>
<dbReference type="Proteomes" id="UP000248329">
    <property type="component" value="Unassembled WGS sequence"/>
</dbReference>
<evidence type="ECO:0000313" key="1">
    <source>
        <dbReference type="EMBL" id="PXF59443.1"/>
    </source>
</evidence>
<reference evidence="1" key="1">
    <citation type="submission" date="2018-01" db="EMBL/GenBank/DDBJ databases">
        <authorList>
            <person name="Krukenberg V."/>
        </authorList>
    </citation>
    <scope>NUCLEOTIDE SEQUENCE</scope>
    <source>
        <strain evidence="1">E20ANME2</strain>
    </source>
</reference>
<dbReference type="EMBL" id="PQXF01000025">
    <property type="protein sequence ID" value="PXF59443.1"/>
    <property type="molecule type" value="Genomic_DNA"/>
</dbReference>
<evidence type="ECO:0000313" key="2">
    <source>
        <dbReference type="Proteomes" id="UP000248329"/>
    </source>
</evidence>
<comment type="caution">
    <text evidence="1">The sequence shown here is derived from an EMBL/GenBank/DDBJ whole genome shotgun (WGS) entry which is preliminary data.</text>
</comment>
<proteinExistence type="predicted"/>
<protein>
    <submittedName>
        <fullName evidence="1">Uncharacterized protein</fullName>
    </submittedName>
</protein>
<gene>
    <name evidence="1" type="ORF">C4B59_11560</name>
</gene>
<organism evidence="1 2">
    <name type="scientific">Candidatus Methanogaster sp</name>
    <dbReference type="NCBI Taxonomy" id="3386292"/>
    <lineage>
        <taxon>Archaea</taxon>
        <taxon>Methanobacteriati</taxon>
        <taxon>Methanobacteriota</taxon>
        <taxon>Stenosarchaea group</taxon>
        <taxon>Methanomicrobia</taxon>
        <taxon>Methanosarcinales</taxon>
        <taxon>ANME-2 cluster</taxon>
        <taxon>Candidatus Methanogasteraceae</taxon>
        <taxon>Candidatus Methanogaster</taxon>
    </lineage>
</organism>
<sequence length="197" mass="22522">MARTRKKSRKIQFQLSWGGLIALTVSTVCVFLWVFILGFWVGQKLVGRSLDESLQTQVVARAVPEAEEVAPSTQVTPLDTKEKEQPEPRKESVTKKVRGTGDVKRSGHQIKKAKKKTTYFVLQIASYRERERANKEARRWRDKGYRAKVRRADLGPEKGIWYRVHLGEYGSVEGATISAKKLAQKHNLRSYVVPVRD</sequence>